<feature type="domain" description="Methyltransferase" evidence="1">
    <location>
        <begin position="41"/>
        <end position="139"/>
    </location>
</feature>
<dbReference type="GO" id="GO:0008168">
    <property type="term" value="F:methyltransferase activity"/>
    <property type="evidence" value="ECO:0007669"/>
    <property type="project" value="UniProtKB-KW"/>
</dbReference>
<keyword evidence="2" id="KW-0489">Methyltransferase</keyword>
<dbReference type="InterPro" id="IPR029063">
    <property type="entry name" value="SAM-dependent_MTases_sf"/>
</dbReference>
<keyword evidence="2" id="KW-0808">Transferase</keyword>
<gene>
    <name evidence="2" type="ORF">DVV54_07130</name>
</gene>
<dbReference type="Pfam" id="PF13649">
    <property type="entry name" value="Methyltransf_25"/>
    <property type="match status" value="1"/>
</dbReference>
<sequence>MECFFYEYLKNPKQIGAFCSSSQKLGFVMTQNINLRQANYIVEIGPGTGVFTENILKYKNKKAQFFAIEINKNIADKLKRKIVNLDIEIGSAENLPYFLRQRNITYADVIISGIPWSLLRDHEQEKLLKIIHKSLKPNGYFSTFAYVLPTYSSLKFRQKIFSLFAEVRISKVVWQNFPPAVVYYCKK</sequence>
<protein>
    <submittedName>
        <fullName evidence="2">Methyltransferase domain-containing protein</fullName>
    </submittedName>
</protein>
<dbReference type="CDD" id="cd02440">
    <property type="entry name" value="AdoMet_MTases"/>
    <property type="match status" value="1"/>
</dbReference>
<dbReference type="SUPFAM" id="SSF53335">
    <property type="entry name" value="S-adenosyl-L-methionine-dependent methyltransferases"/>
    <property type="match status" value="1"/>
</dbReference>
<proteinExistence type="predicted"/>
<dbReference type="AlphaFoldDB" id="A0A5T1XKP3"/>
<evidence type="ECO:0000259" key="1">
    <source>
        <dbReference type="Pfam" id="PF13649"/>
    </source>
</evidence>
<dbReference type="InterPro" id="IPR041698">
    <property type="entry name" value="Methyltransf_25"/>
</dbReference>
<evidence type="ECO:0000313" key="2">
    <source>
        <dbReference type="EMBL" id="EAL7777940.1"/>
    </source>
</evidence>
<accession>A0A5T1XKP3</accession>
<organism evidence="2">
    <name type="scientific">Campylobacter coli</name>
    <dbReference type="NCBI Taxonomy" id="195"/>
    <lineage>
        <taxon>Bacteria</taxon>
        <taxon>Pseudomonadati</taxon>
        <taxon>Campylobacterota</taxon>
        <taxon>Epsilonproteobacteria</taxon>
        <taxon>Campylobacterales</taxon>
        <taxon>Campylobacteraceae</taxon>
        <taxon>Campylobacter</taxon>
    </lineage>
</organism>
<comment type="caution">
    <text evidence="2">The sequence shown here is derived from an EMBL/GenBank/DDBJ whole genome shotgun (WGS) entry which is preliminary data.</text>
</comment>
<dbReference type="GO" id="GO:0032259">
    <property type="term" value="P:methylation"/>
    <property type="evidence" value="ECO:0007669"/>
    <property type="project" value="UniProtKB-KW"/>
</dbReference>
<dbReference type="EMBL" id="AACRCY010000011">
    <property type="protein sequence ID" value="EAL7777940.1"/>
    <property type="molecule type" value="Genomic_DNA"/>
</dbReference>
<dbReference type="Gene3D" id="3.40.50.150">
    <property type="entry name" value="Vaccinia Virus protein VP39"/>
    <property type="match status" value="1"/>
</dbReference>
<name>A0A5T1XKP3_CAMCO</name>
<reference evidence="2" key="1">
    <citation type="submission" date="2018-07" db="EMBL/GenBank/DDBJ databases">
        <authorList>
            <consortium name="PulseNet: The National Subtyping Network for Foodborne Disease Surveillance"/>
            <person name="Tarr C.L."/>
            <person name="Trees E."/>
            <person name="Katz L.S."/>
            <person name="Carleton-Romer H.A."/>
            <person name="Stroika S."/>
            <person name="Kucerova Z."/>
            <person name="Roache K.F."/>
            <person name="Sabol A.L."/>
            <person name="Besser J."/>
            <person name="Gerner-Smidt P."/>
        </authorList>
    </citation>
    <scope>NUCLEOTIDE SEQUENCE</scope>
    <source>
        <strain evidence="2">PNUSAC005345</strain>
    </source>
</reference>